<dbReference type="InterPro" id="IPR011528">
    <property type="entry name" value="NERD"/>
</dbReference>
<dbReference type="PANTHER" id="PTHR35287">
    <property type="entry name" value="SI:ZFOS-911D5.4"/>
    <property type="match status" value="1"/>
</dbReference>
<dbReference type="AlphaFoldDB" id="A0ABD0W2Q0"/>
<evidence type="ECO:0000313" key="2">
    <source>
        <dbReference type="EMBL" id="KAL0964795.1"/>
    </source>
</evidence>
<feature type="domain" description="NERD" evidence="1">
    <location>
        <begin position="102"/>
        <end position="206"/>
    </location>
</feature>
<proteinExistence type="predicted"/>
<keyword evidence="3" id="KW-1185">Reference proteome</keyword>
<comment type="caution">
    <text evidence="2">The sequence shown here is derived from an EMBL/GenBank/DDBJ whole genome shotgun (WGS) entry which is preliminary data.</text>
</comment>
<protein>
    <recommendedName>
        <fullName evidence="1">NERD domain-containing protein</fullName>
    </recommendedName>
</protein>
<accession>A0ABD0W2Q0</accession>
<dbReference type="Proteomes" id="UP001557470">
    <property type="component" value="Unassembled WGS sequence"/>
</dbReference>
<reference evidence="2 3" key="1">
    <citation type="submission" date="2024-06" db="EMBL/GenBank/DDBJ databases">
        <authorList>
            <person name="Pan Q."/>
            <person name="Wen M."/>
            <person name="Jouanno E."/>
            <person name="Zahm M."/>
            <person name="Klopp C."/>
            <person name="Cabau C."/>
            <person name="Louis A."/>
            <person name="Berthelot C."/>
            <person name="Parey E."/>
            <person name="Roest Crollius H."/>
            <person name="Montfort J."/>
            <person name="Robinson-Rechavi M."/>
            <person name="Bouchez O."/>
            <person name="Lampietro C."/>
            <person name="Lopez Roques C."/>
            <person name="Donnadieu C."/>
            <person name="Postlethwait J."/>
            <person name="Bobe J."/>
            <person name="Verreycken H."/>
            <person name="Guiguen Y."/>
        </authorList>
    </citation>
    <scope>NUCLEOTIDE SEQUENCE [LARGE SCALE GENOMIC DNA]</scope>
    <source>
        <strain evidence="2">Up_M1</strain>
        <tissue evidence="2">Testis</tissue>
    </source>
</reference>
<dbReference type="EMBL" id="JAGEUA010000010">
    <property type="protein sequence ID" value="KAL0964795.1"/>
    <property type="molecule type" value="Genomic_DNA"/>
</dbReference>
<dbReference type="PANTHER" id="PTHR35287:SF1">
    <property type="entry name" value="SI:ZFOS-911D5.4"/>
    <property type="match status" value="1"/>
</dbReference>
<evidence type="ECO:0000313" key="3">
    <source>
        <dbReference type="Proteomes" id="UP001557470"/>
    </source>
</evidence>
<dbReference type="Pfam" id="PF08378">
    <property type="entry name" value="NERD"/>
    <property type="match status" value="1"/>
</dbReference>
<organism evidence="2 3">
    <name type="scientific">Umbra pygmaea</name>
    <name type="common">Eastern mudminnow</name>
    <dbReference type="NCBI Taxonomy" id="75934"/>
    <lineage>
        <taxon>Eukaryota</taxon>
        <taxon>Metazoa</taxon>
        <taxon>Chordata</taxon>
        <taxon>Craniata</taxon>
        <taxon>Vertebrata</taxon>
        <taxon>Euteleostomi</taxon>
        <taxon>Actinopterygii</taxon>
        <taxon>Neopterygii</taxon>
        <taxon>Teleostei</taxon>
        <taxon>Protacanthopterygii</taxon>
        <taxon>Esociformes</taxon>
        <taxon>Umbridae</taxon>
        <taxon>Umbra</taxon>
    </lineage>
</organism>
<name>A0ABD0W2Q0_UMBPY</name>
<sequence length="383" mass="43131">MSPQIDSKLAKIGISIIAKVSCFALKYYRLPPPLILSVFDLSGFTKSTRMFELGSRLAQFHLTSGPSAVSTVVQEERRPTQSNITIQDFIRDVRKIGGLKKEDIFCNLRIPTQCPSTKEDDINLVILSGHGVFCIDVKTWRGSVSALQRCWHVQLRQEDQNLTNTFIEQVADPLEAIVRKTANLGQRMRSEGVSVRQQLFLPRVVFLAPDCQLDKELRKKKELVSQPEVDTFLRSFREGYVAWISNAFTPSWLSGHLSYRQMGEVKEVLKGLGTWDLLRLQGGQQLKGDYRSCPFIALNRQETDIMEFSKVKTLSADSLWALLGHAPQVTVKMYKRGAPGWLGKPLSATSTIPNNTHVIFRISGEETDSRIPAHNIQSITLSI</sequence>
<gene>
    <name evidence="2" type="ORF">UPYG_G00329070</name>
</gene>
<evidence type="ECO:0000259" key="1">
    <source>
        <dbReference type="Pfam" id="PF08378"/>
    </source>
</evidence>